<comment type="caution">
    <text evidence="10">The sequence shown here is derived from an EMBL/GenBank/DDBJ whole genome shotgun (WGS) entry which is preliminary data.</text>
</comment>
<evidence type="ECO:0000256" key="6">
    <source>
        <dbReference type="ARBA" id="ARBA00039953"/>
    </source>
</evidence>
<gene>
    <name evidence="10" type="ORF">QTG54_011451</name>
</gene>
<evidence type="ECO:0000256" key="3">
    <source>
        <dbReference type="ARBA" id="ARBA00010876"/>
    </source>
</evidence>
<dbReference type="AlphaFoldDB" id="A0AAD8Y354"/>
<proteinExistence type="inferred from homology"/>
<dbReference type="InterPro" id="IPR050188">
    <property type="entry name" value="RluA_PseudoU_synthase"/>
</dbReference>
<dbReference type="InterPro" id="IPR020103">
    <property type="entry name" value="PsdUridine_synth_cat_dom_sf"/>
</dbReference>
<evidence type="ECO:0000256" key="5">
    <source>
        <dbReference type="ARBA" id="ARBA00036943"/>
    </source>
</evidence>
<comment type="similarity">
    <text evidence="3">Belongs to the pseudouridine synthase RluA family.</text>
</comment>
<keyword evidence="11" id="KW-1185">Reference proteome</keyword>
<evidence type="ECO:0000256" key="2">
    <source>
        <dbReference type="ARBA" id="ARBA00001896"/>
    </source>
</evidence>
<comment type="catalytic activity">
    <reaction evidence="2">
        <text>uridine in 5S rRNA = pseudouridine in 5S rRNA</text>
        <dbReference type="Rhea" id="RHEA:47036"/>
        <dbReference type="Rhea" id="RHEA-COMP:11730"/>
        <dbReference type="Rhea" id="RHEA-COMP:11731"/>
        <dbReference type="ChEBI" id="CHEBI:65314"/>
        <dbReference type="ChEBI" id="CHEBI:65315"/>
    </reaction>
</comment>
<dbReference type="SUPFAM" id="SSF55120">
    <property type="entry name" value="Pseudouridine synthase"/>
    <property type="match status" value="1"/>
</dbReference>
<dbReference type="GO" id="GO:0003723">
    <property type="term" value="F:RNA binding"/>
    <property type="evidence" value="ECO:0007669"/>
    <property type="project" value="InterPro"/>
</dbReference>
<accession>A0AAD8Y354</accession>
<evidence type="ECO:0000256" key="8">
    <source>
        <dbReference type="SAM" id="MobiDB-lite"/>
    </source>
</evidence>
<protein>
    <recommendedName>
        <fullName evidence="6">Pseudouridylate synthase RPUSD4, mitochondrial</fullName>
    </recommendedName>
    <alternativeName>
        <fullName evidence="7">RNA pseudouridylate synthase domain-containing protein 4</fullName>
    </alternativeName>
</protein>
<dbReference type="PANTHER" id="PTHR21600:SF83">
    <property type="entry name" value="PSEUDOURIDYLATE SYNTHASE RPUSD4, MITOCHONDRIAL"/>
    <property type="match status" value="1"/>
</dbReference>
<reference evidence="10" key="1">
    <citation type="submission" date="2023-06" db="EMBL/GenBank/DDBJ databases">
        <title>Survivors Of The Sea: Transcriptome response of Skeletonema marinoi to long-term dormancy.</title>
        <authorList>
            <person name="Pinder M.I.M."/>
            <person name="Kourtchenko O."/>
            <person name="Robertson E.K."/>
            <person name="Larsson T."/>
            <person name="Maumus F."/>
            <person name="Osuna-Cruz C.M."/>
            <person name="Vancaester E."/>
            <person name="Stenow R."/>
            <person name="Vandepoele K."/>
            <person name="Ploug H."/>
            <person name="Bruchert V."/>
            <person name="Godhe A."/>
            <person name="Topel M."/>
        </authorList>
    </citation>
    <scope>NUCLEOTIDE SEQUENCE</scope>
    <source>
        <strain evidence="10">R05AC</strain>
    </source>
</reference>
<organism evidence="10 11">
    <name type="scientific">Skeletonema marinoi</name>
    <dbReference type="NCBI Taxonomy" id="267567"/>
    <lineage>
        <taxon>Eukaryota</taxon>
        <taxon>Sar</taxon>
        <taxon>Stramenopiles</taxon>
        <taxon>Ochrophyta</taxon>
        <taxon>Bacillariophyta</taxon>
        <taxon>Coscinodiscophyceae</taxon>
        <taxon>Thalassiosirophycidae</taxon>
        <taxon>Thalassiosirales</taxon>
        <taxon>Skeletonemataceae</taxon>
        <taxon>Skeletonema</taxon>
        <taxon>Skeletonema marinoi-dohrnii complex</taxon>
    </lineage>
</organism>
<sequence length="552" mass="62626">MTQDPISNKKSSNMTGRYLNPHRHNKERSKSFDHQNLLRNRSQSIDKASLWKGALVKELDNNVVVQMVGMDSPNHTVYARVDPNCAATAECLKSVPLGKVIEVMVDEGWRHAVKDILEKGVHVENETYPSANELLKLGSVWLVNETGYCTDHNAKARRLSESDEMDTPDWKDMTLRVHYVPERFFVAYEIDWSKYCKGLLLDGCTSAYIGGVKQHVPMTGLPDKKDGALVYENDEIGFALLNKPGGMPTNSTKTNHAEDVASMYGAALKERHGDKSTKHISIPLRAETEMNGLLLVSTKREFCSYMHEQLDAARGNDLVAENCGVAKTYKCLVCIKHPSDIDRIEKLMNRDLTHWVNVKSACPKTFTRTKPTNPKLGDWQKCVMRITSIGDEKFRAACVSSKYNDSNDYTLAHRLWDPRMEMPAEELGVSYVMQVDVQLLTTKPHQIRGQLAALGCPIVGDVAYGGGSCVMRMHHHMWQRMAVQLCHLEFNMPEWNEDKTALVPTDKKCTFHLNTAWWTEYLNDYERVFRWGKGISGELAMQQCRHGKNMLK</sequence>
<keyword evidence="4" id="KW-0413">Isomerase</keyword>
<dbReference type="Gene3D" id="3.30.2350.10">
    <property type="entry name" value="Pseudouridine synthase"/>
    <property type="match status" value="1"/>
</dbReference>
<dbReference type="EMBL" id="JATAAI010000022">
    <property type="protein sequence ID" value="KAK1738157.1"/>
    <property type="molecule type" value="Genomic_DNA"/>
</dbReference>
<evidence type="ECO:0000259" key="9">
    <source>
        <dbReference type="Pfam" id="PF00849"/>
    </source>
</evidence>
<evidence type="ECO:0000256" key="4">
    <source>
        <dbReference type="ARBA" id="ARBA00023235"/>
    </source>
</evidence>
<dbReference type="GO" id="GO:0001522">
    <property type="term" value="P:pseudouridine synthesis"/>
    <property type="evidence" value="ECO:0007669"/>
    <property type="project" value="InterPro"/>
</dbReference>
<feature type="domain" description="Pseudouridine synthase RsuA/RluA-like" evidence="9">
    <location>
        <begin position="239"/>
        <end position="453"/>
    </location>
</feature>
<evidence type="ECO:0000313" key="10">
    <source>
        <dbReference type="EMBL" id="KAK1738157.1"/>
    </source>
</evidence>
<dbReference type="GO" id="GO:0009982">
    <property type="term" value="F:pseudouridine synthase activity"/>
    <property type="evidence" value="ECO:0007669"/>
    <property type="project" value="InterPro"/>
</dbReference>
<dbReference type="Pfam" id="PF00849">
    <property type="entry name" value="PseudoU_synth_2"/>
    <property type="match status" value="1"/>
</dbReference>
<feature type="region of interest" description="Disordered" evidence="8">
    <location>
        <begin position="1"/>
        <end position="31"/>
    </location>
</feature>
<dbReference type="Proteomes" id="UP001224775">
    <property type="component" value="Unassembled WGS sequence"/>
</dbReference>
<evidence type="ECO:0000256" key="7">
    <source>
        <dbReference type="ARBA" id="ARBA00041563"/>
    </source>
</evidence>
<comment type="catalytic activity">
    <reaction evidence="5">
        <text>a uridine in tRNA = a pseudouridine in tRNA</text>
        <dbReference type="Rhea" id="RHEA:54572"/>
        <dbReference type="Rhea" id="RHEA-COMP:13339"/>
        <dbReference type="Rhea" id="RHEA-COMP:13934"/>
        <dbReference type="ChEBI" id="CHEBI:65314"/>
        <dbReference type="ChEBI" id="CHEBI:65315"/>
    </reaction>
</comment>
<name>A0AAD8Y354_9STRA</name>
<feature type="compositionally biased region" description="Polar residues" evidence="8">
    <location>
        <begin position="1"/>
        <end position="15"/>
    </location>
</feature>
<dbReference type="InterPro" id="IPR006145">
    <property type="entry name" value="PsdUridine_synth_RsuA/RluA"/>
</dbReference>
<comment type="catalytic activity">
    <reaction evidence="1">
        <text>a uridine in mRNA = a pseudouridine in mRNA</text>
        <dbReference type="Rhea" id="RHEA:56644"/>
        <dbReference type="Rhea" id="RHEA-COMP:14658"/>
        <dbReference type="Rhea" id="RHEA-COMP:14659"/>
        <dbReference type="ChEBI" id="CHEBI:65314"/>
        <dbReference type="ChEBI" id="CHEBI:65315"/>
    </reaction>
</comment>
<evidence type="ECO:0000256" key="1">
    <source>
        <dbReference type="ARBA" id="ARBA00001166"/>
    </source>
</evidence>
<evidence type="ECO:0000313" key="11">
    <source>
        <dbReference type="Proteomes" id="UP001224775"/>
    </source>
</evidence>
<dbReference type="PANTHER" id="PTHR21600">
    <property type="entry name" value="MITOCHONDRIAL RNA PSEUDOURIDINE SYNTHASE"/>
    <property type="match status" value="1"/>
</dbReference>